<dbReference type="Gene3D" id="3.60.130.30">
    <property type="match status" value="1"/>
</dbReference>
<keyword evidence="2" id="KW-1185">Reference proteome</keyword>
<dbReference type="OrthoDB" id="2442370at2759"/>
<dbReference type="STRING" id="1348612.A0A397IQU7"/>
<organism evidence="1 2">
    <name type="scientific">Diversispora epigaea</name>
    <dbReference type="NCBI Taxonomy" id="1348612"/>
    <lineage>
        <taxon>Eukaryota</taxon>
        <taxon>Fungi</taxon>
        <taxon>Fungi incertae sedis</taxon>
        <taxon>Mucoromycota</taxon>
        <taxon>Glomeromycotina</taxon>
        <taxon>Glomeromycetes</taxon>
        <taxon>Diversisporales</taxon>
        <taxon>Diversisporaceae</taxon>
        <taxon>Diversispora</taxon>
    </lineage>
</organism>
<sequence>MWNKLEHAYKLQIDAQENPLELCYIPEVFRKHHYDKLFITHETTKKVQNNIHLNNYKYIVKPQCIKNSVGETMIDFFNFTNFLVTTIAQERVNQYYNHLIDPKYSDHCSSQFTNNLIENFGYYTDSSNEPYVTANTASTHCLEHQKCVRELIQGLQPLSDAVNNYFDVTYPVLYAKMKKLDLGPNVPKSFGAFPTVSINFNCISQFHRDLKDHHNTLCVVYPLGIFKGAHLVFPELKLAQKRKFKSLFSNGDLDPSEILDTTLSTKKSKKNNPSLNPRNFLDLKNNRRNYLNMKLPLKGFPAKYRSED</sequence>
<comment type="caution">
    <text evidence="1">The sequence shown here is derived from an EMBL/GenBank/DDBJ whole genome shotgun (WGS) entry which is preliminary data.</text>
</comment>
<evidence type="ECO:0000313" key="1">
    <source>
        <dbReference type="EMBL" id="RHZ78379.1"/>
    </source>
</evidence>
<protein>
    <submittedName>
        <fullName evidence="1">Uncharacterized protein</fullName>
    </submittedName>
</protein>
<gene>
    <name evidence="1" type="ORF">Glove_165g92</name>
</gene>
<accession>A0A397IQU7</accession>
<reference evidence="1 2" key="1">
    <citation type="submission" date="2018-08" db="EMBL/GenBank/DDBJ databases">
        <title>Genome and evolution of the arbuscular mycorrhizal fungus Diversispora epigaea (formerly Glomus versiforme) and its bacterial endosymbionts.</title>
        <authorList>
            <person name="Sun X."/>
            <person name="Fei Z."/>
            <person name="Harrison M."/>
        </authorList>
    </citation>
    <scope>NUCLEOTIDE SEQUENCE [LARGE SCALE GENOMIC DNA]</scope>
    <source>
        <strain evidence="1 2">IT104</strain>
    </source>
</reference>
<name>A0A397IQU7_9GLOM</name>
<dbReference type="EMBL" id="PQFF01000155">
    <property type="protein sequence ID" value="RHZ78379.1"/>
    <property type="molecule type" value="Genomic_DNA"/>
</dbReference>
<proteinExistence type="predicted"/>
<dbReference type="Proteomes" id="UP000266861">
    <property type="component" value="Unassembled WGS sequence"/>
</dbReference>
<dbReference type="AlphaFoldDB" id="A0A397IQU7"/>
<evidence type="ECO:0000313" key="2">
    <source>
        <dbReference type="Proteomes" id="UP000266861"/>
    </source>
</evidence>